<accession>A0A142F1P8</accession>
<protein>
    <submittedName>
        <fullName evidence="1">Uncharacterized protein</fullName>
    </submittedName>
</protein>
<evidence type="ECO:0000313" key="1">
    <source>
        <dbReference type="EMBL" id="AMQ66705.1"/>
    </source>
</evidence>
<organism evidence="1 2">
    <name type="scientific">Bacillus phage Mgbh1</name>
    <dbReference type="NCBI Taxonomy" id="1796993"/>
    <lineage>
        <taxon>Viruses</taxon>
        <taxon>Duplodnaviria</taxon>
        <taxon>Heunggongvirae</taxon>
        <taxon>Uroviricota</taxon>
        <taxon>Caudoviricetes</taxon>
        <taxon>Magadivirus</taxon>
        <taxon>Magadivirus Mgbh1</taxon>
    </lineage>
</organism>
<dbReference type="GeneID" id="40070749"/>
<evidence type="ECO:0000313" key="2">
    <source>
        <dbReference type="Proteomes" id="UP000224134"/>
    </source>
</evidence>
<reference evidence="1 2" key="1">
    <citation type="submission" date="2016-02" db="EMBL/GenBank/DDBJ databases">
        <title>Isolation and characterization of bacteriophages from East Africa Rift Valley soda lakes.</title>
        <authorList>
            <person name="van Zyl L.J."/>
            <person name="Nemavhulani S."/>
            <person name="Cowan D.A."/>
            <person name="Trindade M.I."/>
        </authorList>
    </citation>
    <scope>NUCLEOTIDE SEQUENCE [LARGE SCALE GENOMIC DNA]</scope>
</reference>
<dbReference type="Proteomes" id="UP000224134">
    <property type="component" value="Segment"/>
</dbReference>
<sequence length="63" mass="7445">MDLVVFKRDVSYYDDPINVVFKEGKEYEILSEDNTFIYVNTKPKTTQCSRIPKSEEGILFEYV</sequence>
<dbReference type="RefSeq" id="YP_009595191.1">
    <property type="nucleotide sequence ID" value="NC_041879.1"/>
</dbReference>
<name>A0A142F1P8_9CAUD</name>
<dbReference type="EMBL" id="KU665491">
    <property type="protein sequence ID" value="AMQ66705.1"/>
    <property type="molecule type" value="Genomic_DNA"/>
</dbReference>
<dbReference type="KEGG" id="vg:40070749"/>
<keyword evidence="2" id="KW-1185">Reference proteome</keyword>
<proteinExistence type="predicted"/>